<gene>
    <name evidence="7" type="primary">pqqB</name>
    <name evidence="9" type="ORF">SAMN05444390_101932</name>
</gene>
<evidence type="ECO:0000259" key="8">
    <source>
        <dbReference type="Pfam" id="PF12706"/>
    </source>
</evidence>
<dbReference type="GO" id="GO:0018189">
    <property type="term" value="P:pyrroloquinoline quinone biosynthetic process"/>
    <property type="evidence" value="ECO:0007669"/>
    <property type="project" value="UniProtKB-UniRule"/>
</dbReference>
<evidence type="ECO:0000313" key="9">
    <source>
        <dbReference type="EMBL" id="SEF94152.1"/>
    </source>
</evidence>
<dbReference type="NCBIfam" id="TIGR02108">
    <property type="entry name" value="PQQ_syn_pqqB"/>
    <property type="match status" value="1"/>
</dbReference>
<evidence type="ECO:0000256" key="5">
    <source>
        <dbReference type="ARBA" id="ARBA00022905"/>
    </source>
</evidence>
<dbReference type="Proteomes" id="UP000236745">
    <property type="component" value="Unassembled WGS sequence"/>
</dbReference>
<accession>A0A1H5W3T8</accession>
<dbReference type="SUPFAM" id="SSF56281">
    <property type="entry name" value="Metallo-hydrolase/oxidoreductase"/>
    <property type="match status" value="1"/>
</dbReference>
<proteinExistence type="inferred from homology"/>
<dbReference type="InterPro" id="IPR011842">
    <property type="entry name" value="PQQ_synth_PqqB"/>
</dbReference>
<keyword evidence="4 7" id="KW-0813">Transport</keyword>
<evidence type="ECO:0000313" key="10">
    <source>
        <dbReference type="Proteomes" id="UP000236745"/>
    </source>
</evidence>
<sequence>MKIQILGSAAGGGFPQWNCNCDNCTGVRNGTLNAKPRTQSSIAVSSNGVDWVLFNTSPDIRAQLADFAPMQPARAKRDTGIGAIVLMDSQIDHTTGLLMLREGCPHEVWCTDMVYQDLTTGFPVFNMLEHWNGGLNRKRIPVDESVNRFTIECAPGLEFIAVPLRSSAPPYSPHRNDPHPGDNIGMLIRDTGNGKSLFYAPGLGRIESHLPTIMSEADCLLVDGTLWRDDEMIHAGVGDKLGVHMGHLSQTGEGSDEEGMIAFLDTLEKPRKVLIHINNTNPILIEDSPERAELARHDIEVAYDGMSIEL</sequence>
<dbReference type="AlphaFoldDB" id="A0A1H5W3T8"/>
<dbReference type="InterPro" id="IPR001279">
    <property type="entry name" value="Metallo-B-lactamas"/>
</dbReference>
<keyword evidence="10" id="KW-1185">Reference proteome</keyword>
<dbReference type="OrthoDB" id="9778305at2"/>
<dbReference type="RefSeq" id="WP_104001877.1">
    <property type="nucleotide sequence ID" value="NZ_FNVQ01000001.1"/>
</dbReference>
<name>A0A1H5W3T8_9GAMM</name>
<dbReference type="PANTHER" id="PTHR42663">
    <property type="entry name" value="HYDROLASE C777.06C-RELATED-RELATED"/>
    <property type="match status" value="1"/>
</dbReference>
<dbReference type="Pfam" id="PF12706">
    <property type="entry name" value="Lactamase_B_2"/>
    <property type="match status" value="1"/>
</dbReference>
<comment type="similarity">
    <text evidence="2 7">Belongs to the PqqB family.</text>
</comment>
<dbReference type="PANTHER" id="PTHR42663:SF7">
    <property type="entry name" value="COENZYME PQQ SYNTHESIS PROTEIN B"/>
    <property type="match status" value="1"/>
</dbReference>
<organism evidence="9 10">
    <name type="scientific">Marinobacterium lutimaris</name>
    <dbReference type="NCBI Taxonomy" id="568106"/>
    <lineage>
        <taxon>Bacteria</taxon>
        <taxon>Pseudomonadati</taxon>
        <taxon>Pseudomonadota</taxon>
        <taxon>Gammaproteobacteria</taxon>
        <taxon>Oceanospirillales</taxon>
        <taxon>Oceanospirillaceae</taxon>
        <taxon>Marinobacterium</taxon>
    </lineage>
</organism>
<evidence type="ECO:0000256" key="1">
    <source>
        <dbReference type="ARBA" id="ARBA00004886"/>
    </source>
</evidence>
<dbReference type="UniPathway" id="UPA00539"/>
<dbReference type="EMBL" id="FNVQ01000001">
    <property type="protein sequence ID" value="SEF94152.1"/>
    <property type="molecule type" value="Genomic_DNA"/>
</dbReference>
<evidence type="ECO:0000256" key="7">
    <source>
        <dbReference type="HAMAP-Rule" id="MF_00653"/>
    </source>
</evidence>
<dbReference type="InterPro" id="IPR036866">
    <property type="entry name" value="RibonucZ/Hydroxyglut_hydro"/>
</dbReference>
<keyword evidence="5 7" id="KW-0884">PQQ biosynthesis</keyword>
<reference evidence="9 10" key="1">
    <citation type="submission" date="2016-10" db="EMBL/GenBank/DDBJ databases">
        <authorList>
            <person name="de Groot N.N."/>
        </authorList>
    </citation>
    <scope>NUCLEOTIDE SEQUENCE [LARGE SCALE GENOMIC DNA]</scope>
    <source>
        <strain evidence="9 10">DSM 22012</strain>
    </source>
</reference>
<dbReference type="CDD" id="cd16274">
    <property type="entry name" value="PQQB-like_MBL-fold"/>
    <property type="match status" value="1"/>
</dbReference>
<feature type="domain" description="Metallo-beta-lactamase" evidence="8">
    <location>
        <begin position="51"/>
        <end position="277"/>
    </location>
</feature>
<protein>
    <recommendedName>
        <fullName evidence="3 7">Coenzyme PQQ synthesis protein B</fullName>
    </recommendedName>
    <alternativeName>
        <fullName evidence="6 7">Pyrroloquinoline quinone biosynthesis protein B</fullName>
    </alternativeName>
</protein>
<comment type="pathway">
    <text evidence="1 7">Cofactor biosynthesis; pyrroloquinoline quinone biosynthesis.</text>
</comment>
<dbReference type="Gene3D" id="3.60.15.10">
    <property type="entry name" value="Ribonuclease Z/Hydroxyacylglutathione hydrolase-like"/>
    <property type="match status" value="1"/>
</dbReference>
<comment type="function">
    <text evidence="7">May be involved in the transport of PQQ or its precursor to the periplasm.</text>
</comment>
<evidence type="ECO:0000256" key="4">
    <source>
        <dbReference type="ARBA" id="ARBA00022448"/>
    </source>
</evidence>
<evidence type="ECO:0000256" key="2">
    <source>
        <dbReference type="ARBA" id="ARBA00008481"/>
    </source>
</evidence>
<evidence type="ECO:0000256" key="6">
    <source>
        <dbReference type="ARBA" id="ARBA00030966"/>
    </source>
</evidence>
<dbReference type="HAMAP" id="MF_00653">
    <property type="entry name" value="PQQ_syn_PqqB"/>
    <property type="match status" value="1"/>
</dbReference>
<evidence type="ECO:0000256" key="3">
    <source>
        <dbReference type="ARBA" id="ARBA00015084"/>
    </source>
</evidence>